<organism evidence="2 3">
    <name type="scientific">Laccaria amethystina LaAM-08-1</name>
    <dbReference type="NCBI Taxonomy" id="1095629"/>
    <lineage>
        <taxon>Eukaryota</taxon>
        <taxon>Fungi</taxon>
        <taxon>Dikarya</taxon>
        <taxon>Basidiomycota</taxon>
        <taxon>Agaricomycotina</taxon>
        <taxon>Agaricomycetes</taxon>
        <taxon>Agaricomycetidae</taxon>
        <taxon>Agaricales</taxon>
        <taxon>Agaricineae</taxon>
        <taxon>Hydnangiaceae</taxon>
        <taxon>Laccaria</taxon>
    </lineage>
</organism>
<keyword evidence="1" id="KW-0472">Membrane</keyword>
<reference evidence="3" key="2">
    <citation type="submission" date="2015-01" db="EMBL/GenBank/DDBJ databases">
        <title>Evolutionary Origins and Diversification of the Mycorrhizal Mutualists.</title>
        <authorList>
            <consortium name="DOE Joint Genome Institute"/>
            <consortium name="Mycorrhizal Genomics Consortium"/>
            <person name="Kohler A."/>
            <person name="Kuo A."/>
            <person name="Nagy L.G."/>
            <person name="Floudas D."/>
            <person name="Copeland A."/>
            <person name="Barry K.W."/>
            <person name="Cichocki N."/>
            <person name="Veneault-Fourrey C."/>
            <person name="LaButti K."/>
            <person name="Lindquist E.A."/>
            <person name="Lipzen A."/>
            <person name="Lundell T."/>
            <person name="Morin E."/>
            <person name="Murat C."/>
            <person name="Riley R."/>
            <person name="Ohm R."/>
            <person name="Sun H."/>
            <person name="Tunlid A."/>
            <person name="Henrissat B."/>
            <person name="Grigoriev I.V."/>
            <person name="Hibbett D.S."/>
            <person name="Martin F."/>
        </authorList>
    </citation>
    <scope>NUCLEOTIDE SEQUENCE [LARGE SCALE GENOMIC DNA]</scope>
    <source>
        <strain evidence="3">LaAM-08-1</strain>
    </source>
</reference>
<evidence type="ECO:0000313" key="2">
    <source>
        <dbReference type="EMBL" id="KIK07396.1"/>
    </source>
</evidence>
<dbReference type="AlphaFoldDB" id="A0A0C9XQT1"/>
<dbReference type="InterPro" id="IPR009571">
    <property type="entry name" value="SUR7/Rim9-like_fungi"/>
</dbReference>
<dbReference type="GO" id="GO:0031505">
    <property type="term" value="P:fungal-type cell wall organization"/>
    <property type="evidence" value="ECO:0007669"/>
    <property type="project" value="TreeGrafter"/>
</dbReference>
<keyword evidence="1" id="KW-0812">Transmembrane</keyword>
<reference evidence="2 3" key="1">
    <citation type="submission" date="2014-04" db="EMBL/GenBank/DDBJ databases">
        <authorList>
            <consortium name="DOE Joint Genome Institute"/>
            <person name="Kuo A."/>
            <person name="Kohler A."/>
            <person name="Nagy L.G."/>
            <person name="Floudas D."/>
            <person name="Copeland A."/>
            <person name="Barry K.W."/>
            <person name="Cichocki N."/>
            <person name="Veneault-Fourrey C."/>
            <person name="LaButti K."/>
            <person name="Lindquist E.A."/>
            <person name="Lipzen A."/>
            <person name="Lundell T."/>
            <person name="Morin E."/>
            <person name="Murat C."/>
            <person name="Sun H."/>
            <person name="Tunlid A."/>
            <person name="Henrissat B."/>
            <person name="Grigoriev I.V."/>
            <person name="Hibbett D.S."/>
            <person name="Martin F."/>
            <person name="Nordberg H.P."/>
            <person name="Cantor M.N."/>
            <person name="Hua S.X."/>
        </authorList>
    </citation>
    <scope>NUCLEOTIDE SEQUENCE [LARGE SCALE GENOMIC DNA]</scope>
    <source>
        <strain evidence="2 3">LaAM-08-1</strain>
    </source>
</reference>
<evidence type="ECO:0008006" key="4">
    <source>
        <dbReference type="Google" id="ProtNLM"/>
    </source>
</evidence>
<keyword evidence="1" id="KW-1133">Transmembrane helix</keyword>
<dbReference type="EMBL" id="KN838547">
    <property type="protein sequence ID" value="KIK07396.1"/>
    <property type="molecule type" value="Genomic_DNA"/>
</dbReference>
<dbReference type="Pfam" id="PF06687">
    <property type="entry name" value="SUR7"/>
    <property type="match status" value="1"/>
</dbReference>
<gene>
    <name evidence="2" type="ORF">K443DRAFT_182768</name>
</gene>
<feature type="transmembrane region" description="Helical" evidence="1">
    <location>
        <begin position="6"/>
        <end position="26"/>
    </location>
</feature>
<feature type="transmembrane region" description="Helical" evidence="1">
    <location>
        <begin position="222"/>
        <end position="249"/>
    </location>
</feature>
<sequence length="256" mass="27470">MRGEICVGFASFLAFTSLMLLIFVHIGQITTSTVPRGIWMVEVNMSTYGASLQSAIFNPVVGLYTSNASAPLQAGLGLRQFYKFGLYSYCGYISEKEGTCGNHTVGEQFTPFDAVISDMLPQNYSILTANLIPGNATLRDSKYLGQSTKAAYWMLLLGTLCAALALLTGIAKNNLTFFVSTIFAIAGSLLLLIGASIWTVLIKKSESVNHLLIPGTQIPSGISVSVGPGLFLTWAAFIALVVSIIPYMISCCTYRG</sequence>
<dbReference type="Gene3D" id="1.20.140.150">
    <property type="match status" value="1"/>
</dbReference>
<keyword evidence="3" id="KW-1185">Reference proteome</keyword>
<protein>
    <recommendedName>
        <fullName evidence="4">Actin cortical patch SUR7/pH-response regulator PalI</fullName>
    </recommendedName>
</protein>
<dbReference type="OrthoDB" id="3349852at2759"/>
<dbReference type="Proteomes" id="UP000054477">
    <property type="component" value="Unassembled WGS sequence"/>
</dbReference>
<dbReference type="STRING" id="1095629.A0A0C9XQT1"/>
<dbReference type="PANTHER" id="PTHR28019:SF2">
    <property type="entry name" value="CELL MEMBRANE PROTEIN YLR413W-RELATED"/>
    <property type="match status" value="1"/>
</dbReference>
<dbReference type="GO" id="GO:0005886">
    <property type="term" value="C:plasma membrane"/>
    <property type="evidence" value="ECO:0007669"/>
    <property type="project" value="InterPro"/>
</dbReference>
<accession>A0A0C9XQT1</accession>
<feature type="transmembrane region" description="Helical" evidence="1">
    <location>
        <begin position="177"/>
        <end position="201"/>
    </location>
</feature>
<dbReference type="HOGENOM" id="CLU_094315_0_0_1"/>
<feature type="transmembrane region" description="Helical" evidence="1">
    <location>
        <begin position="150"/>
        <end position="171"/>
    </location>
</feature>
<dbReference type="InterPro" id="IPR052413">
    <property type="entry name" value="SUR7_domain"/>
</dbReference>
<dbReference type="PANTHER" id="PTHR28019">
    <property type="entry name" value="CELL MEMBRANE PROTEIN YLR413W-RELATED"/>
    <property type="match status" value="1"/>
</dbReference>
<proteinExistence type="predicted"/>
<evidence type="ECO:0000313" key="3">
    <source>
        <dbReference type="Proteomes" id="UP000054477"/>
    </source>
</evidence>
<name>A0A0C9XQT1_9AGAR</name>
<evidence type="ECO:0000256" key="1">
    <source>
        <dbReference type="SAM" id="Phobius"/>
    </source>
</evidence>
<dbReference type="GO" id="GO:0051285">
    <property type="term" value="C:cell cortex of cell tip"/>
    <property type="evidence" value="ECO:0007669"/>
    <property type="project" value="TreeGrafter"/>
</dbReference>